<dbReference type="Pfam" id="PF00412">
    <property type="entry name" value="LIM"/>
    <property type="match status" value="1"/>
</dbReference>
<feature type="region of interest" description="Disordered" evidence="3">
    <location>
        <begin position="261"/>
        <end position="300"/>
    </location>
</feature>
<feature type="compositionally biased region" description="Acidic residues" evidence="3">
    <location>
        <begin position="274"/>
        <end position="283"/>
    </location>
</feature>
<dbReference type="Gene3D" id="2.10.110.10">
    <property type="entry name" value="Cysteine Rich Protein"/>
    <property type="match status" value="1"/>
</dbReference>
<name>A0A9P5VHX9_9FUNG</name>
<keyword evidence="6" id="KW-1185">Reference proteome</keyword>
<feature type="region of interest" description="Disordered" evidence="3">
    <location>
        <begin position="325"/>
        <end position="362"/>
    </location>
</feature>
<dbReference type="AlphaFoldDB" id="A0A9P5VHX9"/>
<evidence type="ECO:0000256" key="2">
    <source>
        <dbReference type="ARBA" id="ARBA00022833"/>
    </source>
</evidence>
<keyword evidence="1" id="KW-0479">Metal-binding</keyword>
<gene>
    <name evidence="5" type="ORF">BG006_000226</name>
</gene>
<accession>A0A9P5VHX9</accession>
<dbReference type="Proteomes" id="UP000696485">
    <property type="component" value="Unassembled WGS sequence"/>
</dbReference>
<dbReference type="SUPFAM" id="SSF57716">
    <property type="entry name" value="Glucocorticoid receptor-like (DNA-binding domain)"/>
    <property type="match status" value="1"/>
</dbReference>
<evidence type="ECO:0000313" key="5">
    <source>
        <dbReference type="EMBL" id="KAF9324789.1"/>
    </source>
</evidence>
<reference evidence="5" key="1">
    <citation type="journal article" date="2020" name="Fungal Divers.">
        <title>Resolving the Mortierellaceae phylogeny through synthesis of multi-gene phylogenetics and phylogenomics.</title>
        <authorList>
            <person name="Vandepol N."/>
            <person name="Liber J."/>
            <person name="Desiro A."/>
            <person name="Na H."/>
            <person name="Kennedy M."/>
            <person name="Barry K."/>
            <person name="Grigoriev I.V."/>
            <person name="Miller A.N."/>
            <person name="O'Donnell K."/>
            <person name="Stajich J.E."/>
            <person name="Bonito G."/>
        </authorList>
    </citation>
    <scope>NUCLEOTIDE SEQUENCE</scope>
    <source>
        <strain evidence="5">NVP1</strain>
    </source>
</reference>
<feature type="compositionally biased region" description="Basic and acidic residues" evidence="3">
    <location>
        <begin position="353"/>
        <end position="362"/>
    </location>
</feature>
<evidence type="ECO:0000313" key="6">
    <source>
        <dbReference type="Proteomes" id="UP000696485"/>
    </source>
</evidence>
<feature type="compositionally biased region" description="Basic and acidic residues" evidence="3">
    <location>
        <begin position="284"/>
        <end position="293"/>
    </location>
</feature>
<feature type="domain" description="LIM zinc-binding" evidence="4">
    <location>
        <begin position="7"/>
        <end position="47"/>
    </location>
</feature>
<feature type="compositionally biased region" description="Basic and acidic residues" evidence="3">
    <location>
        <begin position="325"/>
        <end position="341"/>
    </location>
</feature>
<dbReference type="InterPro" id="IPR001781">
    <property type="entry name" value="Znf_LIM"/>
</dbReference>
<keyword evidence="2" id="KW-0862">Zinc</keyword>
<proteinExistence type="predicted"/>
<protein>
    <recommendedName>
        <fullName evidence="4">LIM zinc-binding domain-containing protein</fullName>
    </recommendedName>
</protein>
<sequence length="362" mass="40367">MMSTRPCTTCKKTVYVNEKLETEGRWYHRPCFKCSAPNCRSSLNLRNFQMAALDDSVLDPMTNRPLKVLVCKDHVPMPKHSNDAASLSLSHTASVPKPSIPGLHRALMGERVVGPTDDTDSERKESPRSLDQGSHGLIMKEMGLTPAPSTQPPTTEPEKATCGHDGSASASGLAGEPKSMPTSTLPKFRSGRFTISAEEDSLLSTAEAQEPNKDDDSFRNLPVHPDDYDLEDNKRERVFTLKGHPKNVSSKPLTCDHSFLAKEEDKSHSHDVEVSLETEEDMEERVHKEHSEVDLEDYPQIEEREIKAPAGEDKKLVDLAFHAKTLEREDHHKDESDHKVVEEDEWDVPADSASRRETVAGV</sequence>
<feature type="compositionally biased region" description="Basic and acidic residues" evidence="3">
    <location>
        <begin position="261"/>
        <end position="273"/>
    </location>
</feature>
<dbReference type="GO" id="GO:0046872">
    <property type="term" value="F:metal ion binding"/>
    <property type="evidence" value="ECO:0007669"/>
    <property type="project" value="UniProtKB-KW"/>
</dbReference>
<feature type="compositionally biased region" description="Polar residues" evidence="3">
    <location>
        <begin position="83"/>
        <end position="93"/>
    </location>
</feature>
<comment type="caution">
    <text evidence="5">The sequence shown here is derived from an EMBL/GenBank/DDBJ whole genome shotgun (WGS) entry which is preliminary data.</text>
</comment>
<feature type="compositionally biased region" description="Basic and acidic residues" evidence="3">
    <location>
        <begin position="210"/>
        <end position="232"/>
    </location>
</feature>
<evidence type="ECO:0000256" key="3">
    <source>
        <dbReference type="SAM" id="MobiDB-lite"/>
    </source>
</evidence>
<feature type="region of interest" description="Disordered" evidence="3">
    <location>
        <begin position="82"/>
        <end position="232"/>
    </location>
</feature>
<evidence type="ECO:0000256" key="1">
    <source>
        <dbReference type="ARBA" id="ARBA00022723"/>
    </source>
</evidence>
<evidence type="ECO:0000259" key="4">
    <source>
        <dbReference type="Pfam" id="PF00412"/>
    </source>
</evidence>
<organism evidence="5 6">
    <name type="scientific">Podila minutissima</name>
    <dbReference type="NCBI Taxonomy" id="64525"/>
    <lineage>
        <taxon>Eukaryota</taxon>
        <taxon>Fungi</taxon>
        <taxon>Fungi incertae sedis</taxon>
        <taxon>Mucoromycota</taxon>
        <taxon>Mortierellomycotina</taxon>
        <taxon>Mortierellomycetes</taxon>
        <taxon>Mortierellales</taxon>
        <taxon>Mortierellaceae</taxon>
        <taxon>Podila</taxon>
    </lineage>
</organism>
<dbReference type="EMBL" id="JAAAUY010001028">
    <property type="protein sequence ID" value="KAF9324789.1"/>
    <property type="molecule type" value="Genomic_DNA"/>
</dbReference>